<dbReference type="EMBL" id="VZBQ01000117">
    <property type="protein sequence ID" value="MQN90127.1"/>
    <property type="molecule type" value="Genomic_DNA"/>
</dbReference>
<sequence length="445" mass="51561">MRKRTFKRKVYDKMLEWKRERNGSTALLLKGARRVGKSTVAKAFAENEYKSYILIDFAQASKEVKQLFDNLMDLNYIFLRLQSIYQVILEPRKSAIIFDEVQMCPQARQAIKYLVADGRYDYIETGSLISIKKNVENILIPSEETRLDLYPMDYEEFRWAMGDTATFPLLKQFLDAKVPLGAAHREAMRNLRLYMLVGGMPQAVNEYLDTNNLSKTDAVKREIIELYLDDFRKIDKTGRAAKLFESIPSELNKNSARYQVASVLDDAGRKNLMGVLADMKDSMVVNFAYHANDPNVGFSLHSDEDYYKMFVGDTGLFVTLAFWDKDYTENTIYEKLLSDKLSSDMGYAYENLVAQMLTASGNKLFYYTFPHATSHKNYEIDFLLSRGKKIYPIEVKSSGYNSHKSLDEFCQKFSDRIDKRYLLYTKDFKKDGQTLLVPIYMTPLL</sequence>
<dbReference type="Proteomes" id="UP000420635">
    <property type="component" value="Unassembled WGS sequence"/>
</dbReference>
<evidence type="ECO:0000313" key="8">
    <source>
        <dbReference type="Proteomes" id="UP000420707"/>
    </source>
</evidence>
<evidence type="ECO:0000259" key="2">
    <source>
        <dbReference type="Pfam" id="PF13635"/>
    </source>
</evidence>
<dbReference type="GO" id="GO:0005524">
    <property type="term" value="F:ATP binding"/>
    <property type="evidence" value="ECO:0007669"/>
    <property type="project" value="UniProtKB-KW"/>
</dbReference>
<dbReference type="EMBL" id="JANDWU010000044">
    <property type="protein sequence ID" value="MCP9550737.1"/>
    <property type="molecule type" value="Genomic_DNA"/>
</dbReference>
<dbReference type="Pfam" id="PF13173">
    <property type="entry name" value="AAA_14"/>
    <property type="match status" value="1"/>
</dbReference>
<dbReference type="Pfam" id="PF13635">
    <property type="entry name" value="DUF4143"/>
    <property type="match status" value="1"/>
</dbReference>
<organism evidence="6 7">
    <name type="scientific">Segatella copri</name>
    <dbReference type="NCBI Taxonomy" id="165179"/>
    <lineage>
        <taxon>Bacteria</taxon>
        <taxon>Pseudomonadati</taxon>
        <taxon>Bacteroidota</taxon>
        <taxon>Bacteroidia</taxon>
        <taxon>Bacteroidales</taxon>
        <taxon>Prevotellaceae</taxon>
        <taxon>Segatella</taxon>
    </lineage>
</organism>
<reference evidence="6" key="3">
    <citation type="submission" date="2022-12" db="EMBL/GenBank/DDBJ databases">
        <title>Distinct polysaccharide growth profiles of human intestinal Prevotella copri isolates.</title>
        <authorList>
            <person name="Fehlner-Peach H."/>
            <person name="Magnabosco C."/>
            <person name="Raghavan V."/>
            <person name="Scher J.U."/>
            <person name="Tett A."/>
            <person name="Cox L.M."/>
            <person name="Gottsegen C."/>
            <person name="Watters A."/>
            <person name="Wiltshire- Gordon J.D."/>
            <person name="Segata N."/>
            <person name="Bonneau R."/>
            <person name="Littman D.R."/>
        </authorList>
    </citation>
    <scope>NUCLEOTIDE SEQUENCE</scope>
    <source>
        <strain evidence="4">IAP146</strain>
        <strain evidence="6">IP54</strain>
    </source>
</reference>
<dbReference type="InterPro" id="IPR011335">
    <property type="entry name" value="Restrct_endonuc-II-like"/>
</dbReference>
<dbReference type="RefSeq" id="WP_153085068.1">
    <property type="nucleotide sequence ID" value="NZ_CAXTHI010000012.1"/>
</dbReference>
<dbReference type="InterPro" id="IPR025420">
    <property type="entry name" value="DUF4143"/>
</dbReference>
<proteinExistence type="predicted"/>
<gene>
    <name evidence="6" type="ORF">F7D59_09775</name>
    <name evidence="5" type="ORF">F7D71_01115</name>
    <name evidence="4" type="ORF">F7D90_10870</name>
    <name evidence="3" type="ORF">NNC68_14860</name>
</gene>
<dbReference type="PANTHER" id="PTHR33295">
    <property type="entry name" value="ATPASE"/>
    <property type="match status" value="1"/>
</dbReference>
<dbReference type="EMBL" id="VZCR01000071">
    <property type="protein sequence ID" value="MQN32439.1"/>
    <property type="molecule type" value="Genomic_DNA"/>
</dbReference>
<dbReference type="InterPro" id="IPR041682">
    <property type="entry name" value="AAA_14"/>
</dbReference>
<dbReference type="InterPro" id="IPR027417">
    <property type="entry name" value="P-loop_NTPase"/>
</dbReference>
<evidence type="ECO:0000313" key="3">
    <source>
        <dbReference type="EMBL" id="MCP9550737.1"/>
    </source>
</evidence>
<comment type="caution">
    <text evidence="6">The sequence shown here is derived from an EMBL/GenBank/DDBJ whole genome shotgun (WGS) entry which is preliminary data.</text>
</comment>
<evidence type="ECO:0000313" key="4">
    <source>
        <dbReference type="EMBL" id="MQN32439.1"/>
    </source>
</evidence>
<dbReference type="PANTHER" id="PTHR33295:SF7">
    <property type="entry name" value="ATPASE"/>
    <property type="match status" value="1"/>
</dbReference>
<dbReference type="Proteomes" id="UP000420707">
    <property type="component" value="Unassembled WGS sequence"/>
</dbReference>
<dbReference type="EMBL" id="VZBZ01000008">
    <property type="protein sequence ID" value="MQN76487.1"/>
    <property type="molecule type" value="Genomic_DNA"/>
</dbReference>
<reference evidence="7 8" key="1">
    <citation type="submission" date="2019-09" db="EMBL/GenBank/DDBJ databases">
        <title>Distinct polysaccharide growth profiles of human intestinal Prevotella copri isolates.</title>
        <authorList>
            <person name="Fehlner-Peach H."/>
            <person name="Magnabosco C."/>
            <person name="Raghavan V."/>
            <person name="Scher J.U."/>
            <person name="Tett A."/>
            <person name="Cox L.M."/>
            <person name="Gottsegen C."/>
            <person name="Watters A."/>
            <person name="Wiltshire- Gordon J.D."/>
            <person name="Segata N."/>
            <person name="Bonneau R."/>
            <person name="Littman D.R."/>
        </authorList>
    </citation>
    <scope>NUCLEOTIDE SEQUENCE [LARGE SCALE GENOMIC DNA]</scope>
    <source>
        <strain evidence="5 9">BU41712</strain>
        <strain evidence="8">iAP146</strain>
        <strain evidence="7">iP54</strain>
    </source>
</reference>
<evidence type="ECO:0000313" key="7">
    <source>
        <dbReference type="Proteomes" id="UP000420635"/>
    </source>
</evidence>
<dbReference type="SUPFAM" id="SSF52980">
    <property type="entry name" value="Restriction endonuclease-like"/>
    <property type="match status" value="1"/>
</dbReference>
<protein>
    <submittedName>
        <fullName evidence="3">AAA family ATPase</fullName>
    </submittedName>
    <submittedName>
        <fullName evidence="6">ATP-binding protein</fullName>
    </submittedName>
</protein>
<dbReference type="Proteomes" id="UP001205506">
    <property type="component" value="Unassembled WGS sequence"/>
</dbReference>
<dbReference type="Gene3D" id="3.40.50.300">
    <property type="entry name" value="P-loop containing nucleotide triphosphate hydrolases"/>
    <property type="match status" value="1"/>
</dbReference>
<reference evidence="3" key="2">
    <citation type="submission" date="2022-07" db="EMBL/GenBank/DDBJ databases">
        <title>Prevotella copri.</title>
        <authorList>
            <person name="Yang C."/>
        </authorList>
    </citation>
    <scope>NUCLEOTIDE SEQUENCE</scope>
    <source>
        <strain evidence="3">HF1805</strain>
    </source>
</reference>
<keyword evidence="6" id="KW-0547">Nucleotide-binding</keyword>
<dbReference type="AlphaFoldDB" id="A0AA90UIL9"/>
<evidence type="ECO:0000259" key="1">
    <source>
        <dbReference type="Pfam" id="PF13173"/>
    </source>
</evidence>
<dbReference type="SUPFAM" id="SSF52540">
    <property type="entry name" value="P-loop containing nucleoside triphosphate hydrolases"/>
    <property type="match status" value="1"/>
</dbReference>
<evidence type="ECO:0000313" key="6">
    <source>
        <dbReference type="EMBL" id="MQN90127.1"/>
    </source>
</evidence>
<evidence type="ECO:0000313" key="9">
    <source>
        <dbReference type="Proteomes" id="UP000423156"/>
    </source>
</evidence>
<dbReference type="Proteomes" id="UP000423156">
    <property type="component" value="Unassembled WGS sequence"/>
</dbReference>
<accession>A0AA90UIL9</accession>
<evidence type="ECO:0000313" key="5">
    <source>
        <dbReference type="EMBL" id="MQN76487.1"/>
    </source>
</evidence>
<feature type="domain" description="DUF4143" evidence="2">
    <location>
        <begin position="231"/>
        <end position="398"/>
    </location>
</feature>
<name>A0AA90UIL9_9BACT</name>
<feature type="domain" description="AAA" evidence="1">
    <location>
        <begin position="25"/>
        <end position="157"/>
    </location>
</feature>
<keyword evidence="6" id="KW-0067">ATP-binding</keyword>